<name>Q0SUJ1_CLOPS</name>
<dbReference type="PROSITE" id="PS51257">
    <property type="entry name" value="PROKAR_LIPOPROTEIN"/>
    <property type="match status" value="1"/>
</dbReference>
<proteinExistence type="predicted"/>
<organism evidence="1 2">
    <name type="scientific">Clostridium perfringens (strain SM101 / Type A)</name>
    <dbReference type="NCBI Taxonomy" id="289380"/>
    <lineage>
        <taxon>Bacteria</taxon>
        <taxon>Bacillati</taxon>
        <taxon>Bacillota</taxon>
        <taxon>Clostridia</taxon>
        <taxon>Eubacteriales</taxon>
        <taxon>Clostridiaceae</taxon>
        <taxon>Clostridium</taxon>
    </lineage>
</organism>
<protein>
    <submittedName>
        <fullName evidence="1">Putative lipoprotein</fullName>
    </submittedName>
</protein>
<dbReference type="KEGG" id="cpr:CPR_0891"/>
<dbReference type="BioCyc" id="CPER289380:GI76-910-MONOMER"/>
<sequence>MKKIISFLILCVISVGLIGCSKDNKTVDNPLSNKQVEKQVTYNEIAKTVYNQLPKEQKEEINLDYKQIDIDKTILKENMGNISDKSYIEKEVYVINFTIKDKNTKPNNRIVYATLDENKVIGYGYVE</sequence>
<keyword evidence="1" id="KW-0449">Lipoprotein</keyword>
<evidence type="ECO:0000313" key="1">
    <source>
        <dbReference type="EMBL" id="ABG87395.1"/>
    </source>
</evidence>
<reference evidence="1 2" key="1">
    <citation type="journal article" date="2006" name="Genome Res.">
        <title>Skewed genomic variability in strains of the toxigenic bacterial pathogen, Clostridium perfringens.</title>
        <authorList>
            <person name="Myers G.S."/>
            <person name="Rasko D.A."/>
            <person name="Cheung J.K."/>
            <person name="Ravel J."/>
            <person name="Seshadri R."/>
            <person name="Deboy R.T."/>
            <person name="Ren Q."/>
            <person name="Varga J."/>
            <person name="Awad M.M."/>
            <person name="Brinkac L.M."/>
            <person name="Daugherty S.C."/>
            <person name="Haft D.H."/>
            <person name="Dodson R.J."/>
            <person name="Madupu R."/>
            <person name="Nelson W.C."/>
            <person name="Rosovitz M.J."/>
            <person name="Sullivan S.A."/>
            <person name="Khouri H."/>
            <person name="Dimitrov G.I."/>
            <person name="Watkins K.L."/>
            <person name="Mulligan S."/>
            <person name="Benton J."/>
            <person name="Radune D."/>
            <person name="Fisher D.J."/>
            <person name="Atkins H.S."/>
            <person name="Hiscox T."/>
            <person name="Jost B.H."/>
            <person name="Billington S.J."/>
            <person name="Songer J.G."/>
            <person name="McClane B.A."/>
            <person name="Titball R.W."/>
            <person name="Rood J.I."/>
            <person name="Melville S.B."/>
            <person name="Paulsen I.T."/>
        </authorList>
    </citation>
    <scope>NUCLEOTIDE SEQUENCE [LARGE SCALE GENOMIC DNA]</scope>
    <source>
        <strain evidence="2">SM101 / Type A</strain>
    </source>
</reference>
<dbReference type="EMBL" id="CP000312">
    <property type="protein sequence ID" value="ABG87395.1"/>
    <property type="molecule type" value="Genomic_DNA"/>
</dbReference>
<dbReference type="RefSeq" id="WP_011591943.1">
    <property type="nucleotide sequence ID" value="NC_008262.1"/>
</dbReference>
<dbReference type="AlphaFoldDB" id="Q0SUJ1"/>
<evidence type="ECO:0000313" key="2">
    <source>
        <dbReference type="Proteomes" id="UP000001824"/>
    </source>
</evidence>
<dbReference type="Proteomes" id="UP000001824">
    <property type="component" value="Chromosome"/>
</dbReference>
<accession>Q0SUJ1</accession>
<gene>
    <name evidence="1" type="ordered locus">CPR_0891</name>
</gene>